<dbReference type="Pfam" id="PF13589">
    <property type="entry name" value="HATPase_c_3"/>
    <property type="match status" value="1"/>
</dbReference>
<organism evidence="1">
    <name type="scientific">marine metagenome</name>
    <dbReference type="NCBI Taxonomy" id="408172"/>
    <lineage>
        <taxon>unclassified sequences</taxon>
        <taxon>metagenomes</taxon>
        <taxon>ecological metagenomes</taxon>
    </lineage>
</organism>
<gene>
    <name evidence="1" type="ORF">METZ01_LOCUS353549</name>
</gene>
<protein>
    <recommendedName>
        <fullName evidence="2">Histidine kinase/HSP90-like ATPase domain-containing protein</fullName>
    </recommendedName>
</protein>
<evidence type="ECO:0008006" key="2">
    <source>
        <dbReference type="Google" id="ProtNLM"/>
    </source>
</evidence>
<accession>A0A382RU58</accession>
<dbReference type="InterPro" id="IPR036890">
    <property type="entry name" value="HATPase_C_sf"/>
</dbReference>
<dbReference type="Gene3D" id="3.30.565.10">
    <property type="entry name" value="Histidine kinase-like ATPase, C-terminal domain"/>
    <property type="match status" value="1"/>
</dbReference>
<dbReference type="SUPFAM" id="SSF55874">
    <property type="entry name" value="ATPase domain of HSP90 chaperone/DNA topoisomerase II/histidine kinase"/>
    <property type="match status" value="1"/>
</dbReference>
<name>A0A382RU58_9ZZZZ</name>
<evidence type="ECO:0000313" key="1">
    <source>
        <dbReference type="EMBL" id="SVD00695.1"/>
    </source>
</evidence>
<sequence length="295" mass="33649">VAGGVNDGGMSMINPSIWLDSARSSGYKDAAMALAELIDNSLQAEATKVDVLVSEKRNTVGRRRIWQVHQIAVLDNGIGMDPNLLQRALRFGDGDHHKDKEGMGKFGLGLPQASISQAKRIDVWSWQDGIKSAMHAYIDLSDDDWKERAEIMPADEKKIPKKWRENSRIRGKSGTLVVWSILDNLTWSKARTIYQNSDFLVGRMYRNWLTTDNKEGKQKAIIRLVSFDEEGKEDRDSWIFKPNDPMYRMSRSSGMQSKTKRKINFDTWGDPIEKEYIVTDQEGNEKVETVTMKFT</sequence>
<dbReference type="EMBL" id="UINC01123911">
    <property type="protein sequence ID" value="SVD00695.1"/>
    <property type="molecule type" value="Genomic_DNA"/>
</dbReference>
<reference evidence="1" key="1">
    <citation type="submission" date="2018-05" db="EMBL/GenBank/DDBJ databases">
        <authorList>
            <person name="Lanie J.A."/>
            <person name="Ng W.-L."/>
            <person name="Kazmierczak K.M."/>
            <person name="Andrzejewski T.M."/>
            <person name="Davidsen T.M."/>
            <person name="Wayne K.J."/>
            <person name="Tettelin H."/>
            <person name="Glass J.I."/>
            <person name="Rusch D."/>
            <person name="Podicherti R."/>
            <person name="Tsui H.-C.T."/>
            <person name="Winkler M.E."/>
        </authorList>
    </citation>
    <scope>NUCLEOTIDE SEQUENCE</scope>
</reference>
<dbReference type="AlphaFoldDB" id="A0A382RU58"/>
<feature type="non-terminal residue" evidence="1">
    <location>
        <position position="1"/>
    </location>
</feature>
<feature type="non-terminal residue" evidence="1">
    <location>
        <position position="295"/>
    </location>
</feature>
<proteinExistence type="predicted"/>